<dbReference type="EMBL" id="BAAACZ010000030">
    <property type="protein sequence ID" value="GAA0471766.1"/>
    <property type="molecule type" value="Genomic_DNA"/>
</dbReference>
<proteinExistence type="predicted"/>
<comment type="caution">
    <text evidence="1">The sequence shown here is derived from an EMBL/GenBank/DDBJ whole genome shotgun (WGS) entry which is preliminary data.</text>
</comment>
<sequence>MQQTTIYDYIGIETDPVYKRIKHLEKGESIKLGHATVTKNEFGLYELETNSEHESAHDLIDFYNKIVLQNMELSHE</sequence>
<protein>
    <submittedName>
        <fullName evidence="1">Uncharacterized protein</fullName>
    </submittedName>
</protein>
<name>A0ABP3K521_9BACI</name>
<evidence type="ECO:0000313" key="1">
    <source>
        <dbReference type="EMBL" id="GAA0471766.1"/>
    </source>
</evidence>
<evidence type="ECO:0000313" key="2">
    <source>
        <dbReference type="Proteomes" id="UP001500740"/>
    </source>
</evidence>
<keyword evidence="2" id="KW-1185">Reference proteome</keyword>
<reference evidence="2" key="1">
    <citation type="journal article" date="2019" name="Int. J. Syst. Evol. Microbiol.">
        <title>The Global Catalogue of Microorganisms (GCM) 10K type strain sequencing project: providing services to taxonomists for standard genome sequencing and annotation.</title>
        <authorList>
            <consortium name="The Broad Institute Genomics Platform"/>
            <consortium name="The Broad Institute Genome Sequencing Center for Infectious Disease"/>
            <person name="Wu L."/>
            <person name="Ma J."/>
        </authorList>
    </citation>
    <scope>NUCLEOTIDE SEQUENCE [LARGE SCALE GENOMIC DNA]</scope>
    <source>
        <strain evidence="2">JCM 14193</strain>
    </source>
</reference>
<gene>
    <name evidence="1" type="ORF">GCM10008935_29650</name>
</gene>
<dbReference type="RefSeq" id="WP_343784939.1">
    <property type="nucleotide sequence ID" value="NZ_BAAACZ010000030.1"/>
</dbReference>
<accession>A0ABP3K521</accession>
<organism evidence="1 2">
    <name type="scientific">Alkalibacillus silvisoli</name>
    <dbReference type="NCBI Taxonomy" id="392823"/>
    <lineage>
        <taxon>Bacteria</taxon>
        <taxon>Bacillati</taxon>
        <taxon>Bacillota</taxon>
        <taxon>Bacilli</taxon>
        <taxon>Bacillales</taxon>
        <taxon>Bacillaceae</taxon>
        <taxon>Alkalibacillus</taxon>
    </lineage>
</organism>
<dbReference type="Proteomes" id="UP001500740">
    <property type="component" value="Unassembled WGS sequence"/>
</dbReference>